<proteinExistence type="predicted"/>
<sequence>MNASRLSQRSLTTRDKTELPYNRKLLVSIIQMWHNNRNDLSKVKLVAHRCWFRLLWWLALVLCINTTTAMNAAPNAIENQGACCFKMLTNATMDGGSNDTESRDIHKLEKNIKELLGKAFLLMKKAGRETDAVNFFDLAEATSELSHETADVQKTIIQNTYRNLKARYDDLAVANFIAAAKTRHDIAAELERCQLDDWASQGLQLERILSLLKINAVDGNALNKRLLLTCLAYAKKINIGPSTDVKLLYDSLRERLTDLDFANMVAQLDIDDHSIVNELALALREMLLDEWRIVEPVDLFRRLFENVDVDEIFNTPAIHIWIYLALSFQREIRDIHPYQILYLQMREYKHAEDSDIARIVAAPQKNADTRVFALGLENELLLDWTRRKVKHEAVFQILGLKKLKEEDVVLSPHCETWFRFYMSTEKVPFAIKRFGMLNLELTDAEFLILFAVTKRDVEFEDKLFLIAEKFLLSKKIDPVDLFYFFDLNLVGFKLFESLFFKFWAKFVKSVCHPDLNPAEEMINIMENANYSIDYLEEIIGRVIYTPSHELESSIPLSRNAEFAPELWAVVEAKQKTKKKRLVTLSEA</sequence>
<dbReference type="RefSeq" id="XP_067820009.1">
    <property type="nucleotide sequence ID" value="XM_067965121.1"/>
</dbReference>
<organism evidence="1 2">
    <name type="scientific">Bremia lactucae</name>
    <name type="common">Lettuce downy mildew</name>
    <dbReference type="NCBI Taxonomy" id="4779"/>
    <lineage>
        <taxon>Eukaryota</taxon>
        <taxon>Sar</taxon>
        <taxon>Stramenopiles</taxon>
        <taxon>Oomycota</taxon>
        <taxon>Peronosporomycetes</taxon>
        <taxon>Peronosporales</taxon>
        <taxon>Peronosporaceae</taxon>
        <taxon>Bremia</taxon>
    </lineage>
</organism>
<comment type="caution">
    <text evidence="1">The sequence shown here is derived from an EMBL/GenBank/DDBJ whole genome shotgun (WGS) entry which is preliminary data.</text>
</comment>
<protein>
    <submittedName>
        <fullName evidence="1">Uncharacterized protein</fullName>
    </submittedName>
</protein>
<reference evidence="1 2" key="1">
    <citation type="journal article" date="2021" name="Genome Biol.">
        <title>AFLAP: assembly-free linkage analysis pipeline using k-mers from genome sequencing data.</title>
        <authorList>
            <person name="Fletcher K."/>
            <person name="Zhang L."/>
            <person name="Gil J."/>
            <person name="Han R."/>
            <person name="Cavanaugh K."/>
            <person name="Michelmore R."/>
        </authorList>
    </citation>
    <scope>NUCLEOTIDE SEQUENCE [LARGE SCALE GENOMIC DNA]</scope>
    <source>
        <strain evidence="1 2">SF5</strain>
    </source>
</reference>
<name>A0A976FPR1_BRELC</name>
<evidence type="ECO:0000313" key="2">
    <source>
        <dbReference type="Proteomes" id="UP000294530"/>
    </source>
</evidence>
<evidence type="ECO:0000313" key="1">
    <source>
        <dbReference type="EMBL" id="TDH70510.1"/>
    </source>
</evidence>
<dbReference type="EMBL" id="SHOA02000014">
    <property type="protein sequence ID" value="TDH70510.1"/>
    <property type="molecule type" value="Genomic_DNA"/>
</dbReference>
<dbReference type="Proteomes" id="UP000294530">
    <property type="component" value="Unassembled WGS sequence"/>
</dbReference>
<dbReference type="GeneID" id="94350792"/>
<dbReference type="AlphaFoldDB" id="A0A976FPR1"/>
<keyword evidence="2" id="KW-1185">Reference proteome</keyword>
<gene>
    <name evidence="1" type="ORF">CCR75_007057</name>
</gene>
<accession>A0A976FPR1</accession>
<dbReference type="KEGG" id="blac:94350792"/>